<feature type="domain" description="Peptidase S24/S26A/S26B/S26C" evidence="1">
    <location>
        <begin position="8"/>
        <end position="84"/>
    </location>
</feature>
<dbReference type="Proteomes" id="UP000616346">
    <property type="component" value="Unassembled WGS sequence"/>
</dbReference>
<dbReference type="Gene3D" id="2.10.109.10">
    <property type="entry name" value="Umud Fragment, subunit A"/>
    <property type="match status" value="1"/>
</dbReference>
<keyword evidence="3" id="KW-1185">Reference proteome</keyword>
<dbReference type="InterPro" id="IPR015927">
    <property type="entry name" value="Peptidase_S24_S26A/B/C"/>
</dbReference>
<proteinExistence type="predicted"/>
<evidence type="ECO:0000313" key="3">
    <source>
        <dbReference type="Proteomes" id="UP000616346"/>
    </source>
</evidence>
<protein>
    <submittedName>
        <fullName evidence="2">S24/S26 family peptidase</fullName>
    </submittedName>
</protein>
<evidence type="ECO:0000259" key="1">
    <source>
        <dbReference type="Pfam" id="PF00717"/>
    </source>
</evidence>
<evidence type="ECO:0000313" key="2">
    <source>
        <dbReference type="EMBL" id="MBD8002991.1"/>
    </source>
</evidence>
<dbReference type="CDD" id="cd06462">
    <property type="entry name" value="Peptidase_S24_S26"/>
    <property type="match status" value="1"/>
</dbReference>
<sequence>MRTIDTRTYIDMLRGLTEEGKEVTLIVAGSSMSPFLIHHRDSICFRKPDRELRRGDMVFYQRADGQYVMHRICRIRQGDYYLIGDAQTEIEGPIKRNQIFALVTQVKRKGKWIRPGDFWWFFFAQIWIRVIPLRRFIIRMYPK</sequence>
<dbReference type="InterPro" id="IPR036286">
    <property type="entry name" value="LexA/Signal_pep-like_sf"/>
</dbReference>
<name>A0ABR8VEZ4_9BACT</name>
<dbReference type="SUPFAM" id="SSF51306">
    <property type="entry name" value="LexA/Signal peptidase"/>
    <property type="match status" value="1"/>
</dbReference>
<comment type="caution">
    <text evidence="2">The sequence shown here is derived from an EMBL/GenBank/DDBJ whole genome shotgun (WGS) entry which is preliminary data.</text>
</comment>
<dbReference type="RefSeq" id="WP_191710662.1">
    <property type="nucleotide sequence ID" value="NZ_JACSPQ010000017.1"/>
</dbReference>
<accession>A0ABR8VEZ4</accession>
<dbReference type="EMBL" id="JACSPQ010000017">
    <property type="protein sequence ID" value="MBD8002991.1"/>
    <property type="molecule type" value="Genomic_DNA"/>
</dbReference>
<dbReference type="Pfam" id="PF00717">
    <property type="entry name" value="Peptidase_S24"/>
    <property type="match status" value="1"/>
</dbReference>
<reference evidence="2 3" key="1">
    <citation type="submission" date="2020-08" db="EMBL/GenBank/DDBJ databases">
        <title>A Genomic Blueprint of the Chicken Gut Microbiome.</title>
        <authorList>
            <person name="Gilroy R."/>
            <person name="Ravi A."/>
            <person name="Getino M."/>
            <person name="Pursley I."/>
            <person name="Horton D.L."/>
            <person name="Alikhan N.-F."/>
            <person name="Baker D."/>
            <person name="Gharbi K."/>
            <person name="Hall N."/>
            <person name="Watson M."/>
            <person name="Adriaenssens E.M."/>
            <person name="Foster-Nyarko E."/>
            <person name="Jarju S."/>
            <person name="Secka A."/>
            <person name="Antonio M."/>
            <person name="Oren A."/>
            <person name="Chaudhuri R."/>
            <person name="La Ragione R.M."/>
            <person name="Hildebrand F."/>
            <person name="Pallen M.J."/>
        </authorList>
    </citation>
    <scope>NUCLEOTIDE SEQUENCE [LARGE SCALE GENOMIC DNA]</scope>
    <source>
        <strain evidence="2 3">Sa1YUN3</strain>
    </source>
</reference>
<organism evidence="2 3">
    <name type="scientific">Phocaeicola faecium</name>
    <dbReference type="NCBI Taxonomy" id="2762213"/>
    <lineage>
        <taxon>Bacteria</taxon>
        <taxon>Pseudomonadati</taxon>
        <taxon>Bacteroidota</taxon>
        <taxon>Bacteroidia</taxon>
        <taxon>Bacteroidales</taxon>
        <taxon>Bacteroidaceae</taxon>
        <taxon>Phocaeicola</taxon>
    </lineage>
</organism>
<gene>
    <name evidence="2" type="ORF">H9626_12345</name>
</gene>